<evidence type="ECO:0000256" key="2">
    <source>
        <dbReference type="ARBA" id="ARBA00023026"/>
    </source>
</evidence>
<name>A0A8H5BV21_9AGAR</name>
<evidence type="ECO:0000313" key="5">
    <source>
        <dbReference type="EMBL" id="KAF5329769.1"/>
    </source>
</evidence>
<feature type="domain" description="LysM" evidence="4">
    <location>
        <begin position="860"/>
        <end position="906"/>
    </location>
</feature>
<evidence type="ECO:0000256" key="3">
    <source>
        <dbReference type="SAM" id="MobiDB-lite"/>
    </source>
</evidence>
<feature type="region of interest" description="Disordered" evidence="3">
    <location>
        <begin position="431"/>
        <end position="450"/>
    </location>
</feature>
<protein>
    <recommendedName>
        <fullName evidence="4">LysM domain-containing protein</fullName>
    </recommendedName>
</protein>
<comment type="caution">
    <text evidence="5">The sequence shown here is derived from an EMBL/GenBank/DDBJ whole genome shotgun (WGS) entry which is preliminary data.</text>
</comment>
<dbReference type="Gene3D" id="3.10.350.10">
    <property type="entry name" value="LysM domain"/>
    <property type="match status" value="10"/>
</dbReference>
<evidence type="ECO:0000259" key="4">
    <source>
        <dbReference type="PROSITE" id="PS51782"/>
    </source>
</evidence>
<dbReference type="GO" id="GO:0008061">
    <property type="term" value="F:chitin binding"/>
    <property type="evidence" value="ECO:0007669"/>
    <property type="project" value="UniProtKB-KW"/>
</dbReference>
<dbReference type="CDD" id="cd00118">
    <property type="entry name" value="LysM"/>
    <property type="match status" value="7"/>
</dbReference>
<dbReference type="EMBL" id="JAACJJ010000002">
    <property type="protein sequence ID" value="KAF5329769.1"/>
    <property type="molecule type" value="Genomic_DNA"/>
</dbReference>
<dbReference type="SUPFAM" id="SSF54106">
    <property type="entry name" value="LysM domain"/>
    <property type="match status" value="8"/>
</dbReference>
<feature type="domain" description="LysM" evidence="4">
    <location>
        <begin position="310"/>
        <end position="355"/>
    </location>
</feature>
<dbReference type="PANTHER" id="PTHR34997:SF1">
    <property type="entry name" value="PEPTIDOGLYCAN-BINDING LYSIN DOMAIN"/>
    <property type="match status" value="1"/>
</dbReference>
<dbReference type="PANTHER" id="PTHR34997">
    <property type="entry name" value="AM15"/>
    <property type="match status" value="1"/>
</dbReference>
<keyword evidence="6" id="KW-1185">Reference proteome</keyword>
<dbReference type="Pfam" id="PF01476">
    <property type="entry name" value="LysM"/>
    <property type="match status" value="8"/>
</dbReference>
<dbReference type="InterPro" id="IPR036779">
    <property type="entry name" value="LysM_dom_sf"/>
</dbReference>
<feature type="domain" description="LysM" evidence="4">
    <location>
        <begin position="789"/>
        <end position="835"/>
    </location>
</feature>
<dbReference type="InterPro" id="IPR052210">
    <property type="entry name" value="LysM1-like"/>
</dbReference>
<keyword evidence="2" id="KW-0843">Virulence</keyword>
<gene>
    <name evidence="5" type="ORF">D9619_009131</name>
</gene>
<dbReference type="InterPro" id="IPR018392">
    <property type="entry name" value="LysM"/>
</dbReference>
<feature type="domain" description="LysM" evidence="4">
    <location>
        <begin position="716"/>
        <end position="762"/>
    </location>
</feature>
<dbReference type="AlphaFoldDB" id="A0A8H5BV21"/>
<proteinExistence type="predicted"/>
<organism evidence="5 6">
    <name type="scientific">Psilocybe cf. subviscida</name>
    <dbReference type="NCBI Taxonomy" id="2480587"/>
    <lineage>
        <taxon>Eukaryota</taxon>
        <taxon>Fungi</taxon>
        <taxon>Dikarya</taxon>
        <taxon>Basidiomycota</taxon>
        <taxon>Agaricomycotina</taxon>
        <taxon>Agaricomycetes</taxon>
        <taxon>Agaricomycetidae</taxon>
        <taxon>Agaricales</taxon>
        <taxon>Agaricineae</taxon>
        <taxon>Strophariaceae</taxon>
        <taxon>Psilocybe</taxon>
    </lineage>
</organism>
<feature type="domain" description="LysM" evidence="4">
    <location>
        <begin position="988"/>
        <end position="1033"/>
    </location>
</feature>
<feature type="domain" description="LysM" evidence="4">
    <location>
        <begin position="639"/>
        <end position="685"/>
    </location>
</feature>
<dbReference type="Proteomes" id="UP000567179">
    <property type="component" value="Unassembled WGS sequence"/>
</dbReference>
<feature type="domain" description="LysM" evidence="4">
    <location>
        <begin position="566"/>
        <end position="610"/>
    </location>
</feature>
<dbReference type="PROSITE" id="PS51782">
    <property type="entry name" value="LYSM"/>
    <property type="match status" value="9"/>
</dbReference>
<keyword evidence="1" id="KW-0147">Chitin-binding</keyword>
<dbReference type="OrthoDB" id="5985073at2759"/>
<accession>A0A8H5BV21</accession>
<reference evidence="5 6" key="1">
    <citation type="journal article" date="2020" name="ISME J.">
        <title>Uncovering the hidden diversity of litter-decomposition mechanisms in mushroom-forming fungi.</title>
        <authorList>
            <person name="Floudas D."/>
            <person name="Bentzer J."/>
            <person name="Ahren D."/>
            <person name="Johansson T."/>
            <person name="Persson P."/>
            <person name="Tunlid A."/>
        </authorList>
    </citation>
    <scope>NUCLEOTIDE SEQUENCE [LARGE SCALE GENOMIC DNA]</scope>
    <source>
        <strain evidence="5 6">CBS 101986</strain>
    </source>
</reference>
<evidence type="ECO:0000256" key="1">
    <source>
        <dbReference type="ARBA" id="ARBA00022669"/>
    </source>
</evidence>
<sequence length="1034" mass="107781">MKQNWNDRVLLQYRPHYQGFNSTVKMRFTLPLSLILSTALHCGANHLRIGKQESAQNDAFHDALLKQLADSRNTTTLVNEQDFSLSTSSFPDLVSELATTGLQVYLNTTVPTTPTPPQACINALTANVNCNSTISLMPVAPLFLNNNADLQTVCTSICAQSLASYRSNVVSACGSFTVQSNNLTYPPTYAVDKIIGAYTVQCLQDPTTHTFCGPVIASFNATDGLLTLPTSELCTFCTLKTLNATLSNPASYSAPLASVLKSAIALCGSAFSNYSVTTVPPPQVTKGPGSTFGQNSTDNAPAGNCAVAGRNTTISSNSTCAQVAMQFSVTEADILSSNPTLNSDCNIASGTTLCLPQACHTYVIKTNDTCDSVSQVAGTMTSTNITTTQLLSFNPELGTFCQAMPNRVGLLICLTPNGGFPNVGASSAAVPSATPTAQAPIPSPTPDGTSSNCGQYYQVQDGDICNSVILKNAISLPDFLTINPEINTNCTNLWLGYFYCVAPFPALTTTNPVTTITTNFSLGLTTSTFAFPTSYTPTLSFAVLTAPGVPAPTNVATGTRTVACGYYYTIASGDTLSSIATEVGMNSSALMTWNPELASALPSVGSAICIRFPVGNYTLAAAPTPSNLAPNTTANTCAEFYTVKSGDSCTSITDAFSLTVPQFVSINGGLNAKCTNLVVGLSYCVFPTTPFSSGSGNSSGPPANVAAGTITDGCTEYYTVVSGDSCPSIEAKFNLTSSQFIAFNPEINAQCTNILLDEAYCVQSSNATTPVTGPPANVAAGTITAGCTQYYTVVSGDSCSTIDSQFNITLTQFITFNPEVNTQCTNIQLGSAYCVQSSNSTTTAPPSNVASGTITSGCTQYYTIVSGDSCTAIESKFNITLAQFITFNPEVNSQCTNILLGEAYCVHSSNSTSTPPVGAPANLAPGSLKNCTSYYTIVSGDNCPAIESKFTIAASDFLRWNSEVNAACTNIAVGEAYCVGGGGSACKKRYTVKSGDFCSAILSSQGITQAQLNALNPQLDSSCDLSVGEVLCVG</sequence>
<evidence type="ECO:0000313" key="6">
    <source>
        <dbReference type="Proteomes" id="UP000567179"/>
    </source>
</evidence>
<feature type="compositionally biased region" description="Low complexity" evidence="3">
    <location>
        <begin position="431"/>
        <end position="440"/>
    </location>
</feature>
<feature type="domain" description="LysM" evidence="4">
    <location>
        <begin position="455"/>
        <end position="501"/>
    </location>
</feature>
<feature type="domain" description="LysM" evidence="4">
    <location>
        <begin position="933"/>
        <end position="979"/>
    </location>
</feature>
<dbReference type="SMART" id="SM00257">
    <property type="entry name" value="LysM"/>
    <property type="match status" value="9"/>
</dbReference>